<dbReference type="Gramene" id="Bra008428.1">
    <property type="protein sequence ID" value="Bra008428.1-P"/>
    <property type="gene ID" value="Bra008428"/>
</dbReference>
<evidence type="ECO:0000313" key="2">
    <source>
        <dbReference type="Proteomes" id="UP000011750"/>
    </source>
</evidence>
<dbReference type="Proteomes" id="UP000011750">
    <property type="component" value="Chromosome A02"/>
</dbReference>
<reference evidence="1 2" key="2">
    <citation type="journal article" date="2018" name="Hortic Res">
        <title>Improved Brassica rapa reference genome by single-molecule sequencing and chromosome conformation capture technologies.</title>
        <authorList>
            <person name="Zhang L."/>
            <person name="Cai X."/>
            <person name="Wu J."/>
            <person name="Liu M."/>
            <person name="Grob S."/>
            <person name="Cheng F."/>
            <person name="Liang J."/>
            <person name="Cai C."/>
            <person name="Liu Z."/>
            <person name="Liu B."/>
            <person name="Wang F."/>
            <person name="Li S."/>
            <person name="Liu F."/>
            <person name="Li X."/>
            <person name="Cheng L."/>
            <person name="Yang W."/>
            <person name="Li M.H."/>
            <person name="Grossniklaus U."/>
            <person name="Zheng H."/>
            <person name="Wang X."/>
        </authorList>
    </citation>
    <scope>NUCLEOTIDE SEQUENCE [LARGE SCALE GENOMIC DNA]</scope>
    <source>
        <strain evidence="1 2">cv. Chiifu-401-42</strain>
    </source>
</reference>
<dbReference type="EnsemblPlants" id="Bra008428.1">
    <property type="protein sequence ID" value="Bra008428.1-P"/>
    <property type="gene ID" value="Bra008428"/>
</dbReference>
<keyword evidence="2" id="KW-1185">Reference proteome</keyword>
<reference evidence="1" key="3">
    <citation type="submission" date="2023-03" db="UniProtKB">
        <authorList>
            <consortium name="EnsemblPlants"/>
        </authorList>
    </citation>
    <scope>IDENTIFICATION</scope>
    <source>
        <strain evidence="1">cv. Chiifu-401-42</strain>
    </source>
</reference>
<dbReference type="STRING" id="51351.M4CW31"/>
<dbReference type="AlphaFoldDB" id="M4CW31"/>
<evidence type="ECO:0000313" key="1">
    <source>
        <dbReference type="EnsemblPlants" id="Bra008428.1-P"/>
    </source>
</evidence>
<name>M4CW31_BRACM</name>
<accession>M4CW31</accession>
<proteinExistence type="predicted"/>
<sequence length="77" mass="8890">MKQNRVLDIVDSRIKEECKPEQVLAVAKLARRCLSLKGKKRSSMREVSSDLEKIRSSIEGLEVTIDEEEEEEEEMPN</sequence>
<reference evidence="1 2" key="1">
    <citation type="journal article" date="2011" name="Nat. Genet.">
        <title>The genome of the mesopolyploid crop species Brassica rapa.</title>
        <authorList>
            <consortium name="Brassica rapa Genome Sequencing Project Consortium"/>
            <person name="Wang X."/>
            <person name="Wang H."/>
            <person name="Wang J."/>
            <person name="Sun R."/>
            <person name="Wu J."/>
            <person name="Liu S."/>
            <person name="Bai Y."/>
            <person name="Mun J.H."/>
            <person name="Bancroft I."/>
            <person name="Cheng F."/>
            <person name="Huang S."/>
            <person name="Li X."/>
            <person name="Hua W."/>
            <person name="Wang J."/>
            <person name="Wang X."/>
            <person name="Freeling M."/>
            <person name="Pires J.C."/>
            <person name="Paterson A.H."/>
            <person name="Chalhoub B."/>
            <person name="Wang B."/>
            <person name="Hayward A."/>
            <person name="Sharpe A.G."/>
            <person name="Park B.S."/>
            <person name="Weisshaar B."/>
            <person name="Liu B."/>
            <person name="Li B."/>
            <person name="Liu B."/>
            <person name="Tong C."/>
            <person name="Song C."/>
            <person name="Duran C."/>
            <person name="Peng C."/>
            <person name="Geng C."/>
            <person name="Koh C."/>
            <person name="Lin C."/>
            <person name="Edwards D."/>
            <person name="Mu D."/>
            <person name="Shen D."/>
            <person name="Soumpourou E."/>
            <person name="Li F."/>
            <person name="Fraser F."/>
            <person name="Conant G."/>
            <person name="Lassalle G."/>
            <person name="King G.J."/>
            <person name="Bonnema G."/>
            <person name="Tang H."/>
            <person name="Wang H."/>
            <person name="Belcram H."/>
            <person name="Zhou H."/>
            <person name="Hirakawa H."/>
            <person name="Abe H."/>
            <person name="Guo H."/>
            <person name="Wang H."/>
            <person name="Jin H."/>
            <person name="Parkin I.A."/>
            <person name="Batley J."/>
            <person name="Kim J.S."/>
            <person name="Just J."/>
            <person name="Li J."/>
            <person name="Xu J."/>
            <person name="Deng J."/>
            <person name="Kim J.A."/>
            <person name="Li J."/>
            <person name="Yu J."/>
            <person name="Meng J."/>
            <person name="Wang J."/>
            <person name="Min J."/>
            <person name="Poulain J."/>
            <person name="Wang J."/>
            <person name="Hatakeyama K."/>
            <person name="Wu K."/>
            <person name="Wang L."/>
            <person name="Fang L."/>
            <person name="Trick M."/>
            <person name="Links M.G."/>
            <person name="Zhao M."/>
            <person name="Jin M."/>
            <person name="Ramchiary N."/>
            <person name="Drou N."/>
            <person name="Berkman P.J."/>
            <person name="Cai Q."/>
            <person name="Huang Q."/>
            <person name="Li R."/>
            <person name="Tabata S."/>
            <person name="Cheng S."/>
            <person name="Zhang S."/>
            <person name="Zhang S."/>
            <person name="Huang S."/>
            <person name="Sato S."/>
            <person name="Sun S."/>
            <person name="Kwon S.J."/>
            <person name="Choi S.R."/>
            <person name="Lee T.H."/>
            <person name="Fan W."/>
            <person name="Zhao X."/>
            <person name="Tan X."/>
            <person name="Xu X."/>
            <person name="Wang Y."/>
            <person name="Qiu Y."/>
            <person name="Yin Y."/>
            <person name="Li Y."/>
            <person name="Du Y."/>
            <person name="Liao Y."/>
            <person name="Lim Y."/>
            <person name="Narusaka Y."/>
            <person name="Wang Y."/>
            <person name="Wang Z."/>
            <person name="Li Z."/>
            <person name="Wang Z."/>
            <person name="Xiong Z."/>
            <person name="Zhang Z."/>
        </authorList>
    </citation>
    <scope>NUCLEOTIDE SEQUENCE [LARGE SCALE GENOMIC DNA]</scope>
    <source>
        <strain evidence="1 2">cv. Chiifu-401-42</strain>
    </source>
</reference>
<dbReference type="OMA" id="IQMLGEN"/>
<dbReference type="HOGENOM" id="CLU_2641591_0_0_1"/>
<dbReference type="InParanoid" id="M4CW31"/>
<dbReference type="Gene3D" id="1.10.510.10">
    <property type="entry name" value="Transferase(Phosphotransferase) domain 1"/>
    <property type="match status" value="1"/>
</dbReference>
<protein>
    <submittedName>
        <fullName evidence="1">Uncharacterized protein</fullName>
    </submittedName>
</protein>
<organism evidence="1 2">
    <name type="scientific">Brassica campestris</name>
    <name type="common">Field mustard</name>
    <dbReference type="NCBI Taxonomy" id="3711"/>
    <lineage>
        <taxon>Eukaryota</taxon>
        <taxon>Viridiplantae</taxon>
        <taxon>Streptophyta</taxon>
        <taxon>Embryophyta</taxon>
        <taxon>Tracheophyta</taxon>
        <taxon>Spermatophyta</taxon>
        <taxon>Magnoliopsida</taxon>
        <taxon>eudicotyledons</taxon>
        <taxon>Gunneridae</taxon>
        <taxon>Pentapetalae</taxon>
        <taxon>rosids</taxon>
        <taxon>malvids</taxon>
        <taxon>Brassicales</taxon>
        <taxon>Brassicaceae</taxon>
        <taxon>Brassiceae</taxon>
        <taxon>Brassica</taxon>
    </lineage>
</organism>